<dbReference type="AlphaFoldDB" id="A0A1Y2E5H4"/>
<dbReference type="Gene3D" id="1.10.510.10">
    <property type="entry name" value="Transferase(Phosphotransferase) domain 1"/>
    <property type="match status" value="1"/>
</dbReference>
<feature type="binding site" evidence="6">
    <location>
        <position position="37"/>
    </location>
    <ligand>
        <name>ATP</name>
        <dbReference type="ChEBI" id="CHEBI:30616"/>
    </ligand>
</feature>
<dbReference type="SMART" id="SM00220">
    <property type="entry name" value="S_TKc"/>
    <property type="match status" value="1"/>
</dbReference>
<evidence type="ECO:0000256" key="6">
    <source>
        <dbReference type="PROSITE-ProRule" id="PRU10141"/>
    </source>
</evidence>
<dbReference type="GO" id="GO:0005524">
    <property type="term" value="F:ATP binding"/>
    <property type="evidence" value="ECO:0007669"/>
    <property type="project" value="UniProtKB-UniRule"/>
</dbReference>
<keyword evidence="4 10" id="KW-0418">Kinase</keyword>
<feature type="domain" description="Protein kinase" evidence="9">
    <location>
        <begin position="8"/>
        <end position="269"/>
    </location>
</feature>
<dbReference type="PROSITE" id="PS00108">
    <property type="entry name" value="PROTEIN_KINASE_ST"/>
    <property type="match status" value="1"/>
</dbReference>
<dbReference type="PANTHER" id="PTHR24347">
    <property type="entry name" value="SERINE/THREONINE-PROTEIN KINASE"/>
    <property type="match status" value="1"/>
</dbReference>
<evidence type="ECO:0000256" key="4">
    <source>
        <dbReference type="ARBA" id="ARBA00022777"/>
    </source>
</evidence>
<dbReference type="FunFam" id="1.10.510.10:FF:000571">
    <property type="entry name" value="Maternal embryonic leucine zipper kinase"/>
    <property type="match status" value="1"/>
</dbReference>
<evidence type="ECO:0000259" key="9">
    <source>
        <dbReference type="PROSITE" id="PS50011"/>
    </source>
</evidence>
<evidence type="ECO:0000256" key="7">
    <source>
        <dbReference type="RuleBase" id="RU000304"/>
    </source>
</evidence>
<dbReference type="STRING" id="106004.A0A1Y2E5H4"/>
<dbReference type="FunFam" id="3.30.200.20:FF:000315">
    <property type="entry name" value="Calcium-dependent protein kinase 3"/>
    <property type="match status" value="1"/>
</dbReference>
<dbReference type="InterPro" id="IPR008271">
    <property type="entry name" value="Ser/Thr_kinase_AS"/>
</dbReference>
<keyword evidence="2" id="KW-0808">Transferase</keyword>
<dbReference type="EMBL" id="MCGR01000062">
    <property type="protein sequence ID" value="ORY66800.1"/>
    <property type="molecule type" value="Genomic_DNA"/>
</dbReference>
<evidence type="ECO:0000256" key="1">
    <source>
        <dbReference type="ARBA" id="ARBA00022527"/>
    </source>
</evidence>
<dbReference type="FunCoup" id="A0A1Y2E5H4">
    <property type="interactions" value="192"/>
</dbReference>
<dbReference type="Proteomes" id="UP000193467">
    <property type="component" value="Unassembled WGS sequence"/>
</dbReference>
<evidence type="ECO:0000256" key="2">
    <source>
        <dbReference type="ARBA" id="ARBA00022679"/>
    </source>
</evidence>
<protein>
    <submittedName>
        <fullName evidence="10">Calcium/calmodulin-dependent protein kinase type I</fullName>
    </submittedName>
</protein>
<reference evidence="10 11" key="1">
    <citation type="submission" date="2016-07" db="EMBL/GenBank/DDBJ databases">
        <title>Pervasive Adenine N6-methylation of Active Genes in Fungi.</title>
        <authorList>
            <consortium name="DOE Joint Genome Institute"/>
            <person name="Mondo S.J."/>
            <person name="Dannebaum R.O."/>
            <person name="Kuo R.C."/>
            <person name="Labutti K."/>
            <person name="Haridas S."/>
            <person name="Kuo A."/>
            <person name="Salamov A."/>
            <person name="Ahrendt S.R."/>
            <person name="Lipzen A."/>
            <person name="Sullivan W."/>
            <person name="Andreopoulos W.B."/>
            <person name="Clum A."/>
            <person name="Lindquist E."/>
            <person name="Daum C."/>
            <person name="Ramamoorthy G.K."/>
            <person name="Gryganskyi A."/>
            <person name="Culley D."/>
            <person name="Magnuson J.K."/>
            <person name="James T.Y."/>
            <person name="O'Malley M.A."/>
            <person name="Stajich J.E."/>
            <person name="Spatafora J.W."/>
            <person name="Visel A."/>
            <person name="Grigoriev I.V."/>
        </authorList>
    </citation>
    <scope>NUCLEOTIDE SEQUENCE [LARGE SCALE GENOMIC DNA]</scope>
    <source>
        <strain evidence="10 11">62-1032</strain>
    </source>
</reference>
<accession>A0A1Y2E5H4</accession>
<feature type="region of interest" description="Disordered" evidence="8">
    <location>
        <begin position="318"/>
        <end position="363"/>
    </location>
</feature>
<name>A0A1Y2E5H4_9BASI</name>
<dbReference type="InterPro" id="IPR011009">
    <property type="entry name" value="Kinase-like_dom_sf"/>
</dbReference>
<evidence type="ECO:0000256" key="8">
    <source>
        <dbReference type="SAM" id="MobiDB-lite"/>
    </source>
</evidence>
<proteinExistence type="inferred from homology"/>
<feature type="compositionally biased region" description="Basic and acidic residues" evidence="8">
    <location>
        <begin position="318"/>
        <end position="347"/>
    </location>
</feature>
<dbReference type="PROSITE" id="PS00107">
    <property type="entry name" value="PROTEIN_KINASE_ATP"/>
    <property type="match status" value="1"/>
</dbReference>
<dbReference type="PROSITE" id="PS50011">
    <property type="entry name" value="PROTEIN_KINASE_DOM"/>
    <property type="match status" value="1"/>
</dbReference>
<dbReference type="SUPFAM" id="SSF56112">
    <property type="entry name" value="Protein kinase-like (PK-like)"/>
    <property type="match status" value="1"/>
</dbReference>
<sequence length="363" mass="41033">MAAVPCKYRIGPTLGSGTYAVVRECVHIETHQYYACKVISKRLMKGHEKMIVNEIRVMEQLSKGHPNIVTLQDYFETANSLYIITDLCRGGELFDRICKKKFFRERDAAKLVRSIVSAVEYLHSKGVVHRDIKPENLLFATEDDDSELLVADFGLSKMVDENTYSTLSTTCGTPAYMAPEIFRRQGYGKPVDMWAIGVTAYFLLCGYTPFDKDSQAEEIEAVCAADYSFTPEKFWSDVGDEARDFINSILIIDPSARLTASQALQHPWLAPVVSPSLSITPTGTPTPDLLPTFKQHADPRMKLRRSLLAVKAVGDFKDEGEKRKTRREMWGTEERKVVEEAERAQKEAEEEAGGLEWVNEKRE</sequence>
<evidence type="ECO:0000313" key="11">
    <source>
        <dbReference type="Proteomes" id="UP000193467"/>
    </source>
</evidence>
<organism evidence="10 11">
    <name type="scientific">Leucosporidium creatinivorum</name>
    <dbReference type="NCBI Taxonomy" id="106004"/>
    <lineage>
        <taxon>Eukaryota</taxon>
        <taxon>Fungi</taxon>
        <taxon>Dikarya</taxon>
        <taxon>Basidiomycota</taxon>
        <taxon>Pucciniomycotina</taxon>
        <taxon>Microbotryomycetes</taxon>
        <taxon>Leucosporidiales</taxon>
        <taxon>Leucosporidium</taxon>
    </lineage>
</organism>
<dbReference type="Gene3D" id="3.30.200.20">
    <property type="entry name" value="Phosphorylase Kinase, domain 1"/>
    <property type="match status" value="1"/>
</dbReference>
<dbReference type="OrthoDB" id="40902at2759"/>
<dbReference type="InterPro" id="IPR000719">
    <property type="entry name" value="Prot_kinase_dom"/>
</dbReference>
<dbReference type="Pfam" id="PF00069">
    <property type="entry name" value="Pkinase"/>
    <property type="match status" value="1"/>
</dbReference>
<gene>
    <name evidence="10" type="ORF">BCR35DRAFT_294943</name>
</gene>
<keyword evidence="1 7" id="KW-0723">Serine/threonine-protein kinase</keyword>
<dbReference type="InterPro" id="IPR017441">
    <property type="entry name" value="Protein_kinase_ATP_BS"/>
</dbReference>
<evidence type="ECO:0000256" key="5">
    <source>
        <dbReference type="ARBA" id="ARBA00022840"/>
    </source>
</evidence>
<evidence type="ECO:0000313" key="10">
    <source>
        <dbReference type="EMBL" id="ORY66800.1"/>
    </source>
</evidence>
<dbReference type="CDD" id="cd05117">
    <property type="entry name" value="STKc_CAMK"/>
    <property type="match status" value="1"/>
</dbReference>
<keyword evidence="5 6" id="KW-0067">ATP-binding</keyword>
<keyword evidence="11" id="KW-1185">Reference proteome</keyword>
<dbReference type="GO" id="GO:0004674">
    <property type="term" value="F:protein serine/threonine kinase activity"/>
    <property type="evidence" value="ECO:0007669"/>
    <property type="project" value="UniProtKB-KW"/>
</dbReference>
<dbReference type="InParanoid" id="A0A1Y2E5H4"/>
<evidence type="ECO:0000256" key="3">
    <source>
        <dbReference type="ARBA" id="ARBA00022741"/>
    </source>
</evidence>
<keyword evidence="3 6" id="KW-0547">Nucleotide-binding</keyword>
<comment type="caution">
    <text evidence="10">The sequence shown here is derived from an EMBL/GenBank/DDBJ whole genome shotgun (WGS) entry which is preliminary data.</text>
</comment>
<comment type="similarity">
    <text evidence="7">Belongs to the protein kinase superfamily.</text>
</comment>